<evidence type="ECO:0000256" key="1">
    <source>
        <dbReference type="ARBA" id="ARBA00022729"/>
    </source>
</evidence>
<reference evidence="4" key="1">
    <citation type="submission" date="2016-11" db="EMBL/GenBank/DDBJ databases">
        <authorList>
            <person name="Varghese N."/>
            <person name="Submissions S."/>
        </authorList>
    </citation>
    <scope>NUCLEOTIDE SEQUENCE [LARGE SCALE GENOMIC DNA]</scope>
    <source>
        <strain evidence="4">DSM 27619</strain>
    </source>
</reference>
<dbReference type="NCBIfam" id="TIGR04183">
    <property type="entry name" value="Por_Secre_tail"/>
    <property type="match status" value="1"/>
</dbReference>
<dbReference type="PANTHER" id="PTHR36220:SF1">
    <property type="entry name" value="GAMMA TUBULIN COMPLEX COMPONENT C-TERMINAL DOMAIN-CONTAINING PROTEIN"/>
    <property type="match status" value="1"/>
</dbReference>
<dbReference type="STRING" id="1416778.SAMN05443633_103473"/>
<gene>
    <name evidence="3" type="ORF">SAMN05443633_103473</name>
</gene>
<feature type="domain" description="Secretion system C-terminal sorting" evidence="2">
    <location>
        <begin position="423"/>
        <end position="490"/>
    </location>
</feature>
<name>A0A1M5AFD7_9FLAO</name>
<dbReference type="SUPFAM" id="SSF50965">
    <property type="entry name" value="Galactose oxidase, central domain"/>
    <property type="match status" value="1"/>
</dbReference>
<keyword evidence="1" id="KW-0732">Signal</keyword>
<dbReference type="InterPro" id="IPR026444">
    <property type="entry name" value="Secre_tail"/>
</dbReference>
<dbReference type="AlphaFoldDB" id="A0A1M5AFD7"/>
<dbReference type="Pfam" id="PF14312">
    <property type="entry name" value="FG-GAP_2"/>
    <property type="match status" value="2"/>
</dbReference>
<dbReference type="OrthoDB" id="1403372at2"/>
<dbReference type="RefSeq" id="WP_072955739.1">
    <property type="nucleotide sequence ID" value="NZ_FQUT01000003.1"/>
</dbReference>
<evidence type="ECO:0000313" key="3">
    <source>
        <dbReference type="EMBL" id="SHF29018.1"/>
    </source>
</evidence>
<dbReference type="Gene3D" id="2.120.10.80">
    <property type="entry name" value="Kelch-type beta propeller"/>
    <property type="match status" value="2"/>
</dbReference>
<dbReference type="Proteomes" id="UP000184518">
    <property type="component" value="Unassembled WGS sequence"/>
</dbReference>
<dbReference type="Pfam" id="PF18962">
    <property type="entry name" value="Por_Secre_tail"/>
    <property type="match status" value="1"/>
</dbReference>
<accession>A0A1M5AFD7</accession>
<keyword evidence="4" id="KW-1185">Reference proteome</keyword>
<dbReference type="InterPro" id="IPR013517">
    <property type="entry name" value="FG-GAP"/>
</dbReference>
<sequence length="493" mass="50760">MKKTITILFFPLFCFGQTQIGSDINGEAANDYSGRSVSLSSNGNIVAIGAAQNNGSGTDDAGHVRVYQNVSGVWTQIGADIDGEADVDLSGVCVSLSSNGNIVAIGANANDGNGNLSGHVRVYQNVSGVWTQIGADINGEASYDQSGESIALSSDGSIVAIGARYNGGNGTNSGHVRVYQNVSGVWTKIGADINGEAANDYSGYNIALSSDGSIVAIGAAQNDGNGTDSGHVRVYQNVSGVWTKIGADINGEAANDQSGRSVSLSSDGSIVAIGARLNDGNGTDSGHVRVYRNISGVWTQIGSDINGEAANDYSGHSVSLSSDGSIVAIGAYQNDGNGADSGHVRVYRNISGVWTQVGSDINGEAAGDYCGYGISLSSDGGILAVGSNYNDGNGTNSGHVRVYNLSGTLATDSFVQSKSNLLLFPNPVKDILNFSSDKKITSVKIYNLVGQQVFVKDINAQEGKIDTSNLAAGSYLVKVTSVDESKTLKIVKE</sequence>
<dbReference type="PANTHER" id="PTHR36220">
    <property type="entry name" value="UNNAMED PRODUCT"/>
    <property type="match status" value="1"/>
</dbReference>
<dbReference type="InterPro" id="IPR015915">
    <property type="entry name" value="Kelch-typ_b-propeller"/>
</dbReference>
<protein>
    <submittedName>
        <fullName evidence="3">Por secretion system C-terminal sorting domain-containing protein</fullName>
    </submittedName>
</protein>
<dbReference type="InterPro" id="IPR011043">
    <property type="entry name" value="Gal_Oxase/kelch_b-propeller"/>
</dbReference>
<organism evidence="3 4">
    <name type="scientific">Chryseobacterium arachidis</name>
    <dbReference type="NCBI Taxonomy" id="1416778"/>
    <lineage>
        <taxon>Bacteria</taxon>
        <taxon>Pseudomonadati</taxon>
        <taxon>Bacteroidota</taxon>
        <taxon>Flavobacteriia</taxon>
        <taxon>Flavobacteriales</taxon>
        <taxon>Weeksellaceae</taxon>
        <taxon>Chryseobacterium group</taxon>
        <taxon>Chryseobacterium</taxon>
    </lineage>
</organism>
<dbReference type="EMBL" id="FQUT01000003">
    <property type="protein sequence ID" value="SHF29018.1"/>
    <property type="molecule type" value="Genomic_DNA"/>
</dbReference>
<evidence type="ECO:0000313" key="4">
    <source>
        <dbReference type="Proteomes" id="UP000184518"/>
    </source>
</evidence>
<evidence type="ECO:0000259" key="2">
    <source>
        <dbReference type="Pfam" id="PF18962"/>
    </source>
</evidence>
<proteinExistence type="predicted"/>